<dbReference type="PROSITE" id="PS01124">
    <property type="entry name" value="HTH_ARAC_FAMILY_2"/>
    <property type="match status" value="1"/>
</dbReference>
<dbReference type="InterPro" id="IPR018062">
    <property type="entry name" value="HTH_AraC-typ_CS"/>
</dbReference>
<keyword evidence="1" id="KW-0805">Transcription regulation</keyword>
<dbReference type="SMART" id="SM00342">
    <property type="entry name" value="HTH_ARAC"/>
    <property type="match status" value="1"/>
</dbReference>
<dbReference type="AlphaFoldDB" id="A0A1H3Y8G3"/>
<name>A0A1H3Y8G3_9BACT</name>
<dbReference type="STRING" id="1033731.SAMN05444145_101459"/>
<dbReference type="PROSITE" id="PS00041">
    <property type="entry name" value="HTH_ARAC_FAMILY_1"/>
    <property type="match status" value="1"/>
</dbReference>
<evidence type="ECO:0000256" key="2">
    <source>
        <dbReference type="ARBA" id="ARBA00023125"/>
    </source>
</evidence>
<dbReference type="InterPro" id="IPR018060">
    <property type="entry name" value="HTH_AraC"/>
</dbReference>
<dbReference type="Gene3D" id="1.10.10.60">
    <property type="entry name" value="Homeodomain-like"/>
    <property type="match status" value="1"/>
</dbReference>
<dbReference type="OrthoDB" id="952277at2"/>
<evidence type="ECO:0000256" key="3">
    <source>
        <dbReference type="ARBA" id="ARBA00023163"/>
    </source>
</evidence>
<proteinExistence type="predicted"/>
<evidence type="ECO:0000256" key="1">
    <source>
        <dbReference type="ARBA" id="ARBA00023015"/>
    </source>
</evidence>
<accession>A0A1H3Y8G3</accession>
<dbReference type="GO" id="GO:0003700">
    <property type="term" value="F:DNA-binding transcription factor activity"/>
    <property type="evidence" value="ECO:0007669"/>
    <property type="project" value="InterPro"/>
</dbReference>
<evidence type="ECO:0000313" key="5">
    <source>
        <dbReference type="EMBL" id="SEA07214.1"/>
    </source>
</evidence>
<dbReference type="EMBL" id="FNRI01000001">
    <property type="protein sequence ID" value="SEA07214.1"/>
    <property type="molecule type" value="Genomic_DNA"/>
</dbReference>
<gene>
    <name evidence="5" type="ORF">SAMN05444145_101459</name>
</gene>
<evidence type="ECO:0000259" key="4">
    <source>
        <dbReference type="PROSITE" id="PS01124"/>
    </source>
</evidence>
<dbReference type="RefSeq" id="WP_010259949.1">
    <property type="nucleotide sequence ID" value="NZ_CAEG01000004.1"/>
</dbReference>
<dbReference type="InterPro" id="IPR009057">
    <property type="entry name" value="Homeodomain-like_sf"/>
</dbReference>
<protein>
    <submittedName>
        <fullName evidence="5">Helix-turn-helix domain-containing protein</fullName>
    </submittedName>
</protein>
<keyword evidence="6" id="KW-1185">Reference proteome</keyword>
<sequence length="190" mass="21778">METTDTLYIRNMVCDRCRMVVRELFAELGIEPLSVELGVVRTAVAVEDEQRKRLDARLRELGFELIDEPRQQIVERVKAEIIRLVHRDNGALRVNLSDRLTEATHHEYSQISKLFSETTGTTVEKYFIAQKIERVKELLTYGELSLGEIADLMNYSSAAHLSAQFKSLTGMTPTRFREQAAGHRKPLDKV</sequence>
<dbReference type="PANTHER" id="PTHR43280:SF28">
    <property type="entry name" value="HTH-TYPE TRANSCRIPTIONAL ACTIVATOR RHAS"/>
    <property type="match status" value="1"/>
</dbReference>
<evidence type="ECO:0000313" key="6">
    <source>
        <dbReference type="Proteomes" id="UP000183253"/>
    </source>
</evidence>
<dbReference type="PANTHER" id="PTHR43280">
    <property type="entry name" value="ARAC-FAMILY TRANSCRIPTIONAL REGULATOR"/>
    <property type="match status" value="1"/>
</dbReference>
<organism evidence="5 6">
    <name type="scientific">Alistipes timonensis JC136</name>
    <dbReference type="NCBI Taxonomy" id="1033731"/>
    <lineage>
        <taxon>Bacteria</taxon>
        <taxon>Pseudomonadati</taxon>
        <taxon>Bacteroidota</taxon>
        <taxon>Bacteroidia</taxon>
        <taxon>Bacteroidales</taxon>
        <taxon>Rikenellaceae</taxon>
        <taxon>Alistipes</taxon>
    </lineage>
</organism>
<feature type="domain" description="HTH araC/xylS-type" evidence="4">
    <location>
        <begin position="98"/>
        <end position="179"/>
    </location>
</feature>
<dbReference type="SUPFAM" id="SSF46689">
    <property type="entry name" value="Homeodomain-like"/>
    <property type="match status" value="1"/>
</dbReference>
<reference evidence="5 6" key="1">
    <citation type="submission" date="2016-10" db="EMBL/GenBank/DDBJ databases">
        <authorList>
            <person name="de Groot N.N."/>
        </authorList>
    </citation>
    <scope>NUCLEOTIDE SEQUENCE [LARGE SCALE GENOMIC DNA]</scope>
    <source>
        <strain evidence="5 6">DSM 25383</strain>
    </source>
</reference>
<keyword evidence="2" id="KW-0238">DNA-binding</keyword>
<keyword evidence="3" id="KW-0804">Transcription</keyword>
<dbReference type="Pfam" id="PF12833">
    <property type="entry name" value="HTH_18"/>
    <property type="match status" value="1"/>
</dbReference>
<dbReference type="GO" id="GO:0043565">
    <property type="term" value="F:sequence-specific DNA binding"/>
    <property type="evidence" value="ECO:0007669"/>
    <property type="project" value="InterPro"/>
</dbReference>
<dbReference type="Proteomes" id="UP000183253">
    <property type="component" value="Unassembled WGS sequence"/>
</dbReference>